<dbReference type="KEGG" id="bgok:Pr1d_35570"/>
<name>A0A5B9QF52_9BACT</name>
<evidence type="ECO:0000313" key="7">
    <source>
        <dbReference type="EMBL" id="QEG36245.1"/>
    </source>
</evidence>
<dbReference type="GO" id="GO:0046872">
    <property type="term" value="F:metal ion binding"/>
    <property type="evidence" value="ECO:0007669"/>
    <property type="project" value="UniProtKB-KW"/>
</dbReference>
<dbReference type="AlphaFoldDB" id="A0A5B9QF52"/>
<dbReference type="InterPro" id="IPR028090">
    <property type="entry name" value="JAB_dom_prok"/>
</dbReference>
<dbReference type="Proteomes" id="UP000323917">
    <property type="component" value="Chromosome"/>
</dbReference>
<dbReference type="Gene3D" id="3.40.140.10">
    <property type="entry name" value="Cytidine Deaminase, domain 2"/>
    <property type="match status" value="1"/>
</dbReference>
<dbReference type="RefSeq" id="WP_148074619.1">
    <property type="nucleotide sequence ID" value="NZ_CP042913.1"/>
</dbReference>
<evidence type="ECO:0000256" key="5">
    <source>
        <dbReference type="ARBA" id="ARBA00023049"/>
    </source>
</evidence>
<evidence type="ECO:0000256" key="1">
    <source>
        <dbReference type="ARBA" id="ARBA00022670"/>
    </source>
</evidence>
<sequence>MKPLEYHVSPIDRHLRLSIEVLEHFRRHRQRRCWDAEAGGQLFGEIGEVTITVVRVTGPRDADTRGRFYYHPDRVAEQREIDEQKRAGLHFLGDWHTHFQKCPRPSKVDLKSMNECVRKSKPLLTGLFLVLVGRSAFPDGLHLSFHGQIDNYSLKSGSFPIEDKG</sequence>
<dbReference type="OrthoDB" id="517279at2"/>
<keyword evidence="4" id="KW-0862">Zinc</keyword>
<gene>
    <name evidence="7" type="ORF">Pr1d_35570</name>
</gene>
<keyword evidence="8" id="KW-1185">Reference proteome</keyword>
<organism evidence="7 8">
    <name type="scientific">Bythopirellula goksoeyrii</name>
    <dbReference type="NCBI Taxonomy" id="1400387"/>
    <lineage>
        <taxon>Bacteria</taxon>
        <taxon>Pseudomonadati</taxon>
        <taxon>Planctomycetota</taxon>
        <taxon>Planctomycetia</taxon>
        <taxon>Pirellulales</taxon>
        <taxon>Lacipirellulaceae</taxon>
        <taxon>Bythopirellula</taxon>
    </lineage>
</organism>
<dbReference type="GO" id="GO:0006508">
    <property type="term" value="P:proteolysis"/>
    <property type="evidence" value="ECO:0007669"/>
    <property type="project" value="UniProtKB-KW"/>
</dbReference>
<keyword evidence="5" id="KW-0482">Metalloprotease</keyword>
<feature type="domain" description="JAB" evidence="6">
    <location>
        <begin position="21"/>
        <end position="132"/>
    </location>
</feature>
<keyword evidence="3" id="KW-0378">Hydrolase</keyword>
<protein>
    <recommendedName>
        <fullName evidence="6">JAB domain-containing protein</fullName>
    </recommendedName>
</protein>
<keyword evidence="1" id="KW-0645">Protease</keyword>
<reference evidence="7 8" key="1">
    <citation type="submission" date="2019-08" db="EMBL/GenBank/DDBJ databases">
        <title>Deep-cultivation of Planctomycetes and their phenomic and genomic characterization uncovers novel biology.</title>
        <authorList>
            <person name="Wiegand S."/>
            <person name="Jogler M."/>
            <person name="Boedeker C."/>
            <person name="Pinto D."/>
            <person name="Vollmers J."/>
            <person name="Rivas-Marin E."/>
            <person name="Kohn T."/>
            <person name="Peeters S.H."/>
            <person name="Heuer A."/>
            <person name="Rast P."/>
            <person name="Oberbeckmann S."/>
            <person name="Bunk B."/>
            <person name="Jeske O."/>
            <person name="Meyerdierks A."/>
            <person name="Storesund J.E."/>
            <person name="Kallscheuer N."/>
            <person name="Luecker S."/>
            <person name="Lage O.M."/>
            <person name="Pohl T."/>
            <person name="Merkel B.J."/>
            <person name="Hornburger P."/>
            <person name="Mueller R.-W."/>
            <person name="Bruemmer F."/>
            <person name="Labrenz M."/>
            <person name="Spormann A.M."/>
            <person name="Op den Camp H."/>
            <person name="Overmann J."/>
            <person name="Amann R."/>
            <person name="Jetten M.S.M."/>
            <person name="Mascher T."/>
            <person name="Medema M.H."/>
            <person name="Devos D.P."/>
            <person name="Kaster A.-K."/>
            <person name="Ovreas L."/>
            <person name="Rohde M."/>
            <person name="Galperin M.Y."/>
            <person name="Jogler C."/>
        </authorList>
    </citation>
    <scope>NUCLEOTIDE SEQUENCE [LARGE SCALE GENOMIC DNA]</scope>
    <source>
        <strain evidence="7 8">Pr1d</strain>
    </source>
</reference>
<dbReference type="GO" id="GO:0008237">
    <property type="term" value="F:metallopeptidase activity"/>
    <property type="evidence" value="ECO:0007669"/>
    <property type="project" value="UniProtKB-KW"/>
</dbReference>
<evidence type="ECO:0000313" key="8">
    <source>
        <dbReference type="Proteomes" id="UP000323917"/>
    </source>
</evidence>
<keyword evidence="2" id="KW-0479">Metal-binding</keyword>
<evidence type="ECO:0000256" key="3">
    <source>
        <dbReference type="ARBA" id="ARBA00022801"/>
    </source>
</evidence>
<evidence type="ECO:0000256" key="4">
    <source>
        <dbReference type="ARBA" id="ARBA00022833"/>
    </source>
</evidence>
<evidence type="ECO:0000256" key="2">
    <source>
        <dbReference type="ARBA" id="ARBA00022723"/>
    </source>
</evidence>
<proteinExistence type="predicted"/>
<dbReference type="Pfam" id="PF14464">
    <property type="entry name" value="Prok-JAB"/>
    <property type="match status" value="1"/>
</dbReference>
<dbReference type="EMBL" id="CP042913">
    <property type="protein sequence ID" value="QEG36245.1"/>
    <property type="molecule type" value="Genomic_DNA"/>
</dbReference>
<accession>A0A5B9QF52</accession>
<evidence type="ECO:0000259" key="6">
    <source>
        <dbReference type="Pfam" id="PF14464"/>
    </source>
</evidence>
<dbReference type="SUPFAM" id="SSF102712">
    <property type="entry name" value="JAB1/MPN domain"/>
    <property type="match status" value="1"/>
</dbReference>